<dbReference type="EMBL" id="MDHJ01000001">
    <property type="protein sequence ID" value="OUE07541.1"/>
    <property type="molecule type" value="Genomic_DNA"/>
</dbReference>
<sequence length="61" mass="6303">MIVGGGALQLETRTWLPLQLADLAVTCGGWSEVGDATATLGLWVAILGLALSALVQRTRPA</sequence>
<comment type="caution">
    <text evidence="2">The sequence shown here is derived from an EMBL/GenBank/DDBJ whole genome shotgun (WGS) entry which is preliminary data.</text>
</comment>
<accession>A0A251XPU9</accession>
<proteinExistence type="predicted"/>
<evidence type="ECO:0000313" key="3">
    <source>
        <dbReference type="Proteomes" id="UP000195106"/>
    </source>
</evidence>
<name>A0A251XPU9_9MICO</name>
<gene>
    <name evidence="2" type="ORF">CMsap09_01235</name>
</gene>
<keyword evidence="1" id="KW-1133">Transmembrane helix</keyword>
<evidence type="ECO:0000313" key="2">
    <source>
        <dbReference type="EMBL" id="OUE07541.1"/>
    </source>
</evidence>
<keyword evidence="1" id="KW-0472">Membrane</keyword>
<dbReference type="Proteomes" id="UP000195106">
    <property type="component" value="Unassembled WGS sequence"/>
</dbReference>
<reference evidence="2 3" key="1">
    <citation type="submission" date="2016-08" db="EMBL/GenBank/DDBJ databases">
        <title>Genome sequence of Clavibacter michiganensis spp. strain CASJ009.</title>
        <authorList>
            <person name="Thapa S.P."/>
            <person name="Coaker G."/>
        </authorList>
    </citation>
    <scope>NUCLEOTIDE SEQUENCE [LARGE SCALE GENOMIC DNA]</scope>
    <source>
        <strain evidence="2">CASJ009</strain>
    </source>
</reference>
<protein>
    <submittedName>
        <fullName evidence="2">Uncharacterized protein</fullName>
    </submittedName>
</protein>
<feature type="transmembrane region" description="Helical" evidence="1">
    <location>
        <begin position="36"/>
        <end position="55"/>
    </location>
</feature>
<evidence type="ECO:0000256" key="1">
    <source>
        <dbReference type="SAM" id="Phobius"/>
    </source>
</evidence>
<dbReference type="AlphaFoldDB" id="A0A251XPU9"/>
<organism evidence="2 3">
    <name type="scientific">Clavibacter michiganensis</name>
    <dbReference type="NCBI Taxonomy" id="28447"/>
    <lineage>
        <taxon>Bacteria</taxon>
        <taxon>Bacillati</taxon>
        <taxon>Actinomycetota</taxon>
        <taxon>Actinomycetes</taxon>
        <taxon>Micrococcales</taxon>
        <taxon>Microbacteriaceae</taxon>
        <taxon>Clavibacter</taxon>
    </lineage>
</organism>
<keyword evidence="1" id="KW-0812">Transmembrane</keyword>